<dbReference type="Proteomes" id="UP000343317">
    <property type="component" value="Unassembled WGS sequence"/>
</dbReference>
<dbReference type="InterPro" id="IPR008878">
    <property type="entry name" value="Transposase_IS66_Orf2"/>
</dbReference>
<evidence type="ECO:0000313" key="2">
    <source>
        <dbReference type="Proteomes" id="UP000343317"/>
    </source>
</evidence>
<name>A0A5E4Z2K7_9BURK</name>
<dbReference type="AlphaFoldDB" id="A0A5E4Z2K7"/>
<protein>
    <submittedName>
        <fullName evidence="1">Transposase</fullName>
    </submittedName>
</protein>
<keyword evidence="2" id="KW-1185">Reference proteome</keyword>
<organism evidence="1 2">
    <name type="scientific">Pandoraea horticolens</name>
    <dbReference type="NCBI Taxonomy" id="2508298"/>
    <lineage>
        <taxon>Bacteria</taxon>
        <taxon>Pseudomonadati</taxon>
        <taxon>Pseudomonadota</taxon>
        <taxon>Betaproteobacteria</taxon>
        <taxon>Burkholderiales</taxon>
        <taxon>Burkholderiaceae</taxon>
        <taxon>Pandoraea</taxon>
    </lineage>
</organism>
<proteinExistence type="predicted"/>
<dbReference type="Pfam" id="PF05717">
    <property type="entry name" value="TnpB_IS66"/>
    <property type="match status" value="1"/>
</dbReference>
<sequence>MKRLEVNRFVWPGAEEIVTLSVEQLHWLLDGIDLSVIQKHRQRHYLRIS</sequence>
<accession>A0A5E4Z2K7</accession>
<gene>
    <name evidence="1" type="ORF">PHO31112_04921</name>
</gene>
<evidence type="ECO:0000313" key="1">
    <source>
        <dbReference type="EMBL" id="VVE54373.1"/>
    </source>
</evidence>
<reference evidence="1 2" key="1">
    <citation type="submission" date="2019-08" db="EMBL/GenBank/DDBJ databases">
        <authorList>
            <person name="Peeters C."/>
        </authorList>
    </citation>
    <scope>NUCLEOTIDE SEQUENCE [LARGE SCALE GENOMIC DNA]</scope>
    <source>
        <strain evidence="1 2">LMG 31112</strain>
    </source>
</reference>
<dbReference type="EMBL" id="CABPSM010000023">
    <property type="protein sequence ID" value="VVE54373.1"/>
    <property type="molecule type" value="Genomic_DNA"/>
</dbReference>